<evidence type="ECO:0000313" key="2">
    <source>
        <dbReference type="EMBL" id="KRG68340.1"/>
    </source>
</evidence>
<dbReference type="PATRIC" id="fig|344882.3.peg.1092"/>
<keyword evidence="3" id="KW-1185">Reference proteome</keyword>
<name>A0A0R0CRW3_9GAMM</name>
<reference evidence="2 3" key="1">
    <citation type="submission" date="2015-05" db="EMBL/GenBank/DDBJ databases">
        <title>Genome sequencing and analysis of members of genus Stenotrophomonas.</title>
        <authorList>
            <person name="Patil P.P."/>
            <person name="Midha S."/>
            <person name="Patil P.B."/>
        </authorList>
    </citation>
    <scope>NUCLEOTIDE SEQUENCE [LARGE SCALE GENOMIC DNA]</scope>
    <source>
        <strain evidence="2 3">DSM 21858</strain>
    </source>
</reference>
<protein>
    <recommendedName>
        <fullName evidence="4">Lipoprotein</fullName>
    </recommendedName>
</protein>
<proteinExistence type="predicted"/>
<keyword evidence="1" id="KW-0732">Signal</keyword>
<dbReference type="EMBL" id="LDJL01000015">
    <property type="protein sequence ID" value="KRG68340.1"/>
    <property type="molecule type" value="Genomic_DNA"/>
</dbReference>
<sequence length="156" mass="15563">MKLRLSMMLAAVLVLGGCASSSKVMLGQARPAIDPSQVQMYPAVPPGATQIAQLEATSAVGFGTQGQTDAAIERMKREAAALGANGVVLLGMGSQGSPGGMSVGGGSYGSHGYGGVGFGIPTSQKSAAGIAIYVPPNMMKAPPPQPMPAPQPDPVQ</sequence>
<evidence type="ECO:0000256" key="1">
    <source>
        <dbReference type="SAM" id="SignalP"/>
    </source>
</evidence>
<dbReference type="Proteomes" id="UP000052052">
    <property type="component" value="Unassembled WGS sequence"/>
</dbReference>
<accession>A0A0R0CRW3</accession>
<dbReference type="OrthoDB" id="9156239at2"/>
<evidence type="ECO:0000313" key="3">
    <source>
        <dbReference type="Proteomes" id="UP000052052"/>
    </source>
</evidence>
<gene>
    <name evidence="2" type="ORF">ABB29_13555</name>
</gene>
<feature type="signal peptide" evidence="1">
    <location>
        <begin position="1"/>
        <end position="24"/>
    </location>
</feature>
<dbReference type="AlphaFoldDB" id="A0A0R0CRW3"/>
<feature type="chain" id="PRO_5006394455" description="Lipoprotein" evidence="1">
    <location>
        <begin position="25"/>
        <end position="156"/>
    </location>
</feature>
<dbReference type="RefSeq" id="WP_057659949.1">
    <property type="nucleotide sequence ID" value="NZ_LDJL01000015.1"/>
</dbReference>
<organism evidence="2 3">
    <name type="scientific">Pseudoxanthomonas dokdonensis</name>
    <dbReference type="NCBI Taxonomy" id="344882"/>
    <lineage>
        <taxon>Bacteria</taxon>
        <taxon>Pseudomonadati</taxon>
        <taxon>Pseudomonadota</taxon>
        <taxon>Gammaproteobacteria</taxon>
        <taxon>Lysobacterales</taxon>
        <taxon>Lysobacteraceae</taxon>
        <taxon>Pseudoxanthomonas</taxon>
    </lineage>
</organism>
<dbReference type="PROSITE" id="PS51257">
    <property type="entry name" value="PROKAR_LIPOPROTEIN"/>
    <property type="match status" value="1"/>
</dbReference>
<evidence type="ECO:0008006" key="4">
    <source>
        <dbReference type="Google" id="ProtNLM"/>
    </source>
</evidence>
<comment type="caution">
    <text evidence="2">The sequence shown here is derived from an EMBL/GenBank/DDBJ whole genome shotgun (WGS) entry which is preliminary data.</text>
</comment>